<keyword evidence="1" id="KW-0159">Chromosome partition</keyword>
<accession>A0ABQ3VRB6</accession>
<evidence type="ECO:0000313" key="4">
    <source>
        <dbReference type="Proteomes" id="UP000635565"/>
    </source>
</evidence>
<dbReference type="Pfam" id="PF02616">
    <property type="entry name" value="SMC_ScpA"/>
    <property type="match status" value="1"/>
</dbReference>
<protein>
    <recommendedName>
        <fullName evidence="2">Segregation and condensation protein A</fullName>
    </recommendedName>
</protein>
<dbReference type="Gene3D" id="1.10.10.580">
    <property type="entry name" value="Structural maintenance of chromosome 1. Chain E"/>
    <property type="match status" value="1"/>
</dbReference>
<sequence>MPAERITSGPAVLMAEQQERQDRYVVHLPVFEGPLDLLLHLIEKRQMEITAISLVEVTDQYLAQIHAWEAQNALPLANMAAFISIAARLLFIKSQSLLPQAPREQSAAEGDSVALVNELQQHLAEYKLAKDIARTLRQREEQGLQTYSRSSLLAGIEAQLAWTPPTLTGLEAQMLARSFQRLLELKGKEPAAGTELLPVSRVRVSERINEIRDRLTEQPSVQLSEILEHETSRLVIIVTFIAVLELWKWERINIQQDTLMGPILLTRGSLWSEEWLEMVDD</sequence>
<evidence type="ECO:0000256" key="2">
    <source>
        <dbReference type="ARBA" id="ARBA00044777"/>
    </source>
</evidence>
<dbReference type="Gene3D" id="6.10.250.2410">
    <property type="match status" value="1"/>
</dbReference>
<dbReference type="EMBL" id="BNJJ01000023">
    <property type="protein sequence ID" value="GHO88378.1"/>
    <property type="molecule type" value="Genomic_DNA"/>
</dbReference>
<keyword evidence="4" id="KW-1185">Reference proteome</keyword>
<dbReference type="RefSeq" id="WP_201365967.1">
    <property type="nucleotide sequence ID" value="NZ_BNJJ01000023.1"/>
</dbReference>
<evidence type="ECO:0000313" key="3">
    <source>
        <dbReference type="EMBL" id="GHO88378.1"/>
    </source>
</evidence>
<dbReference type="PANTHER" id="PTHR33969">
    <property type="entry name" value="SEGREGATION AND CONDENSATION PROTEIN A"/>
    <property type="match status" value="1"/>
</dbReference>
<reference evidence="3 4" key="1">
    <citation type="journal article" date="2021" name="Int. J. Syst. Evol. Microbiol.">
        <title>Reticulibacter mediterranei gen. nov., sp. nov., within the new family Reticulibacteraceae fam. nov., and Ktedonospora formicarum gen. nov., sp. nov., Ktedonobacter robiniae sp. nov., Dictyobacter formicarum sp. nov. and Dictyobacter arantiisoli sp. nov., belonging to the class Ktedonobacteria.</title>
        <authorList>
            <person name="Yabe S."/>
            <person name="Zheng Y."/>
            <person name="Wang C.M."/>
            <person name="Sakai Y."/>
            <person name="Abe K."/>
            <person name="Yokota A."/>
            <person name="Donadio S."/>
            <person name="Cavaletti L."/>
            <person name="Monciardini P."/>
        </authorList>
    </citation>
    <scope>NUCLEOTIDE SEQUENCE [LARGE SCALE GENOMIC DNA]</scope>
    <source>
        <strain evidence="3 4">SOSP1-9</strain>
    </source>
</reference>
<gene>
    <name evidence="3" type="ORF">KSZ_63840</name>
</gene>
<proteinExistence type="predicted"/>
<dbReference type="InterPro" id="IPR003768">
    <property type="entry name" value="ScpA"/>
</dbReference>
<dbReference type="PANTHER" id="PTHR33969:SF2">
    <property type="entry name" value="SEGREGATION AND CONDENSATION PROTEIN A"/>
    <property type="match status" value="1"/>
</dbReference>
<comment type="caution">
    <text evidence="3">The sequence shown here is derived from an EMBL/GenBank/DDBJ whole genome shotgun (WGS) entry which is preliminary data.</text>
</comment>
<evidence type="ECO:0000256" key="1">
    <source>
        <dbReference type="ARBA" id="ARBA00022829"/>
    </source>
</evidence>
<organism evidence="3 4">
    <name type="scientific">Dictyobacter formicarum</name>
    <dbReference type="NCBI Taxonomy" id="2778368"/>
    <lineage>
        <taxon>Bacteria</taxon>
        <taxon>Bacillati</taxon>
        <taxon>Chloroflexota</taxon>
        <taxon>Ktedonobacteria</taxon>
        <taxon>Ktedonobacterales</taxon>
        <taxon>Dictyobacteraceae</taxon>
        <taxon>Dictyobacter</taxon>
    </lineage>
</organism>
<dbReference type="Proteomes" id="UP000635565">
    <property type="component" value="Unassembled WGS sequence"/>
</dbReference>
<name>A0ABQ3VRB6_9CHLR</name>
<dbReference type="InterPro" id="IPR023093">
    <property type="entry name" value="ScpA-like_C"/>
</dbReference>